<feature type="region of interest" description="Disordered" evidence="1">
    <location>
        <begin position="51"/>
        <end position="87"/>
    </location>
</feature>
<sequence>MNLNGRWDLENRVSPGTGVLLGPAAARDLILLAPYEGDGPWRQHTGETRVRIGQGGGNRDRGSPCAEQAGKSARRLPGADSRDEPTIELPERPLVEVVARYRGIPRDGLIVVQIHGEKAEKLAVRLFATTPTDLSNIPLRANEYNRNQRTEVDWGLP</sequence>
<organism evidence="2">
    <name type="scientific">Rosellinia necatrix</name>
    <name type="common">White root-rot fungus</name>
    <dbReference type="NCBI Taxonomy" id="77044"/>
    <lineage>
        <taxon>Eukaryota</taxon>
        <taxon>Fungi</taxon>
        <taxon>Dikarya</taxon>
        <taxon>Ascomycota</taxon>
        <taxon>Pezizomycotina</taxon>
        <taxon>Sordariomycetes</taxon>
        <taxon>Xylariomycetidae</taxon>
        <taxon>Xylariales</taxon>
        <taxon>Xylariaceae</taxon>
        <taxon>Rosellinia</taxon>
    </lineage>
</organism>
<keyword evidence="3" id="KW-1185">Reference proteome</keyword>
<dbReference type="AlphaFoldDB" id="A0A1S8AA10"/>
<reference evidence="2" key="1">
    <citation type="submission" date="2016-03" db="EMBL/GenBank/DDBJ databases">
        <title>Draft genome sequence of Rosellinia necatrix.</title>
        <authorList>
            <person name="Kanematsu S."/>
        </authorList>
    </citation>
    <scope>NUCLEOTIDE SEQUENCE [LARGE SCALE GENOMIC DNA]</scope>
    <source>
        <strain evidence="2">W97</strain>
    </source>
</reference>
<evidence type="ECO:0000256" key="1">
    <source>
        <dbReference type="SAM" id="MobiDB-lite"/>
    </source>
</evidence>
<evidence type="ECO:0000313" key="3">
    <source>
        <dbReference type="Proteomes" id="UP000054516"/>
    </source>
</evidence>
<accession>A0A1S8AA10</accession>
<dbReference type="EMBL" id="DF977493">
    <property type="protein sequence ID" value="GAW26775.1"/>
    <property type="molecule type" value="Genomic_DNA"/>
</dbReference>
<protein>
    <submittedName>
        <fullName evidence="2">Uncharacterized protein</fullName>
    </submittedName>
</protein>
<evidence type="ECO:0000313" key="2">
    <source>
        <dbReference type="EMBL" id="GAW26775.1"/>
    </source>
</evidence>
<dbReference type="Proteomes" id="UP000054516">
    <property type="component" value="Unassembled WGS sequence"/>
</dbReference>
<gene>
    <name evidence="2" type="ORF">SAMD00023353_4800680</name>
</gene>
<name>A0A1S8AA10_ROSNE</name>
<proteinExistence type="predicted"/>